<dbReference type="Proteomes" id="UP000743370">
    <property type="component" value="Unassembled WGS sequence"/>
</dbReference>
<keyword evidence="3" id="KW-1133">Transmembrane helix</keyword>
<dbReference type="InterPro" id="IPR006043">
    <property type="entry name" value="NCS2"/>
</dbReference>
<keyword evidence="2" id="KW-0812">Transmembrane</keyword>
<keyword evidence="4" id="KW-0472">Membrane</keyword>
<dbReference type="PANTHER" id="PTHR35987:SF3">
    <property type="entry name" value="PROTEIN PLASTID REDOX INSENSITIVE 2-LIKE ISOFORM X1"/>
    <property type="match status" value="1"/>
</dbReference>
<comment type="subcellular location">
    <subcellularLocation>
        <location evidence="1">Membrane</location>
        <topology evidence="1">Multi-pass membrane protein</topology>
    </subcellularLocation>
</comment>
<dbReference type="PANTHER" id="PTHR35987">
    <property type="entry name" value="PROTEIN PLASTID REDOX INSENSITIVE 2, CHLOROPLASTIC-RELATED"/>
    <property type="match status" value="1"/>
</dbReference>
<dbReference type="GO" id="GO:0010468">
    <property type="term" value="P:regulation of gene expression"/>
    <property type="evidence" value="ECO:0007669"/>
    <property type="project" value="InterPro"/>
</dbReference>
<evidence type="ECO:0000256" key="3">
    <source>
        <dbReference type="ARBA" id="ARBA00022989"/>
    </source>
</evidence>
<dbReference type="EMBL" id="JABFOF010000001">
    <property type="protein sequence ID" value="KAG2409417.1"/>
    <property type="molecule type" value="Genomic_DNA"/>
</dbReference>
<evidence type="ECO:0000256" key="4">
    <source>
        <dbReference type="ARBA" id="ARBA00023136"/>
    </source>
</evidence>
<dbReference type="Pfam" id="PF00860">
    <property type="entry name" value="Xan_ur_permease"/>
    <property type="match status" value="1"/>
</dbReference>
<dbReference type="AlphaFoldDB" id="A0A8T0LBK0"/>
<evidence type="ECO:0000313" key="5">
    <source>
        <dbReference type="EMBL" id="KAG2409417.1"/>
    </source>
</evidence>
<dbReference type="InterPro" id="IPR039349">
    <property type="entry name" value="PRIN2"/>
</dbReference>
<reference evidence="5 6" key="1">
    <citation type="submission" date="2020-05" db="EMBL/GenBank/DDBJ databases">
        <title>Vigna angularis (adzuki bean) Var. LongXiaoDou No. 4 denovo assembly.</title>
        <authorList>
            <person name="Xiang H."/>
        </authorList>
    </citation>
    <scope>NUCLEOTIDE SEQUENCE [LARGE SCALE GENOMIC DNA]</scope>
    <source>
        <tissue evidence="5">Leaf</tissue>
    </source>
</reference>
<dbReference type="GO" id="GO:0022857">
    <property type="term" value="F:transmembrane transporter activity"/>
    <property type="evidence" value="ECO:0007669"/>
    <property type="project" value="InterPro"/>
</dbReference>
<organism evidence="5 6">
    <name type="scientific">Phaseolus angularis</name>
    <name type="common">Azuki bean</name>
    <name type="synonym">Vigna angularis</name>
    <dbReference type="NCBI Taxonomy" id="3914"/>
    <lineage>
        <taxon>Eukaryota</taxon>
        <taxon>Viridiplantae</taxon>
        <taxon>Streptophyta</taxon>
        <taxon>Embryophyta</taxon>
        <taxon>Tracheophyta</taxon>
        <taxon>Spermatophyta</taxon>
        <taxon>Magnoliopsida</taxon>
        <taxon>eudicotyledons</taxon>
        <taxon>Gunneridae</taxon>
        <taxon>Pentapetalae</taxon>
        <taxon>rosids</taxon>
        <taxon>fabids</taxon>
        <taxon>Fabales</taxon>
        <taxon>Fabaceae</taxon>
        <taxon>Papilionoideae</taxon>
        <taxon>50 kb inversion clade</taxon>
        <taxon>NPAAA clade</taxon>
        <taxon>indigoferoid/millettioid clade</taxon>
        <taxon>Phaseoleae</taxon>
        <taxon>Vigna</taxon>
    </lineage>
</organism>
<name>A0A8T0LBK0_PHAAN</name>
<accession>A0A8T0LBK0</accession>
<sequence>MRSDIWVLSGDQLGTDVSNALLTSAWLRIPYPFAMGFPDFPFQDLHNHGRSISGCFCGFMNDKLVLQVGTYHSASLRVNLRPPTPGVVSRGIALEGLCSILAGLWGSGTGLTTLTENIHTIDTTKVASRRVVELGAAFMILFSFMGWPKKTKIPLTPLLNSVENKIAIMLLNSSPLTITFYHRKPFSSNALILHHSFPLPQSPSSSSLCLSVEPIFTNSFTCTLTHSPTQMYVYPDPIPEFAESESQKFKVELFQKLSEDVDEFGDDLDEVVAVCTQIFSEFLHKDYGGPGTLLVEPFTDMMVALKKKKLAGAALAARASLLWAQKYVDKDWDVWNSTLK</sequence>
<evidence type="ECO:0000256" key="1">
    <source>
        <dbReference type="ARBA" id="ARBA00004141"/>
    </source>
</evidence>
<proteinExistence type="predicted"/>
<evidence type="ECO:0000313" key="6">
    <source>
        <dbReference type="Proteomes" id="UP000743370"/>
    </source>
</evidence>
<evidence type="ECO:0000256" key="2">
    <source>
        <dbReference type="ARBA" id="ARBA00022692"/>
    </source>
</evidence>
<gene>
    <name evidence="5" type="ORF">HKW66_Vig0000820</name>
</gene>
<dbReference type="GO" id="GO:0016020">
    <property type="term" value="C:membrane"/>
    <property type="evidence" value="ECO:0007669"/>
    <property type="project" value="UniProtKB-SubCell"/>
</dbReference>
<comment type="caution">
    <text evidence="5">The sequence shown here is derived from an EMBL/GenBank/DDBJ whole genome shotgun (WGS) entry which is preliminary data.</text>
</comment>
<protein>
    <submittedName>
        <fullName evidence="5">Nucleobase-ascorbate transporter</fullName>
    </submittedName>
</protein>